<sequence>MLNKNVIEEINSKVSEILQNSPAKDVEKNMRAVLSGVFSRLDLVTRDEFDVQQEVLQRTREKLILLEAKVKEIEQQFGLSETGSKSAPESEITSENSQTTGAEQPKATSL</sequence>
<keyword evidence="4" id="KW-1185">Reference proteome</keyword>
<reference evidence="4" key="1">
    <citation type="submission" date="2016-10" db="EMBL/GenBank/DDBJ databases">
        <authorList>
            <person name="Varghese N."/>
            <person name="Submissions S."/>
        </authorList>
    </citation>
    <scope>NUCLEOTIDE SEQUENCE [LARGE SCALE GENOMIC DNA]</scope>
    <source>
        <strain evidence="4">Nm69</strain>
    </source>
</reference>
<comment type="pathway">
    <text evidence="1">Cofactor biosynthesis; ubiquinone biosynthesis.</text>
</comment>
<dbReference type="PANTHER" id="PTHR38040:SF1">
    <property type="entry name" value="UBIQUINONE BIOSYNTHESIS ACCESSORY FACTOR UBIK"/>
    <property type="match status" value="1"/>
</dbReference>
<comment type="subcellular location">
    <subcellularLocation>
        <location evidence="1">Cytoplasm</location>
    </subcellularLocation>
</comment>
<dbReference type="GO" id="GO:0005737">
    <property type="term" value="C:cytoplasm"/>
    <property type="evidence" value="ECO:0007669"/>
    <property type="project" value="UniProtKB-SubCell"/>
</dbReference>
<dbReference type="PANTHER" id="PTHR38040">
    <property type="entry name" value="UBIQUINONE BIOSYNTHESIS ACCESSORY FACTOR UBIK"/>
    <property type="match status" value="1"/>
</dbReference>
<dbReference type="Proteomes" id="UP000199533">
    <property type="component" value="Unassembled WGS sequence"/>
</dbReference>
<dbReference type="HAMAP" id="MF_02216">
    <property type="entry name" value="UbiK"/>
    <property type="match status" value="1"/>
</dbReference>
<evidence type="ECO:0000256" key="1">
    <source>
        <dbReference type="HAMAP-Rule" id="MF_02216"/>
    </source>
</evidence>
<feature type="region of interest" description="Disordered" evidence="2">
    <location>
        <begin position="77"/>
        <end position="110"/>
    </location>
</feature>
<name>A0A1I3ZHS1_9PROT</name>
<dbReference type="STRING" id="52441.SAMN05216302_1006100"/>
<keyword evidence="1" id="KW-0963">Cytoplasm</keyword>
<proteinExistence type="inferred from homology"/>
<protein>
    <recommendedName>
        <fullName evidence="1">Ubiquinone biosynthesis accessory factor UbiK</fullName>
    </recommendedName>
</protein>
<organism evidence="3 4">
    <name type="scientific">Nitrosomonas aestuarii</name>
    <dbReference type="NCBI Taxonomy" id="52441"/>
    <lineage>
        <taxon>Bacteria</taxon>
        <taxon>Pseudomonadati</taxon>
        <taxon>Pseudomonadota</taxon>
        <taxon>Betaproteobacteria</taxon>
        <taxon>Nitrosomonadales</taxon>
        <taxon>Nitrosomonadaceae</taxon>
        <taxon>Nitrosomonas</taxon>
    </lineage>
</organism>
<dbReference type="AlphaFoldDB" id="A0A1I3ZHS1"/>
<dbReference type="OrthoDB" id="5297354at2"/>
<dbReference type="RefSeq" id="WP_090697942.1">
    <property type="nucleotide sequence ID" value="NZ_FOSP01000006.1"/>
</dbReference>
<comment type="similarity">
    <text evidence="1">Belongs to the UbiK family.</text>
</comment>
<dbReference type="GO" id="GO:0006744">
    <property type="term" value="P:ubiquinone biosynthetic process"/>
    <property type="evidence" value="ECO:0007669"/>
    <property type="project" value="UniProtKB-UniRule"/>
</dbReference>
<keyword evidence="1" id="KW-0831">Ubiquinone biosynthesis</keyword>
<evidence type="ECO:0000256" key="2">
    <source>
        <dbReference type="SAM" id="MobiDB-lite"/>
    </source>
</evidence>
<evidence type="ECO:0000313" key="3">
    <source>
        <dbReference type="EMBL" id="SFK43638.1"/>
    </source>
</evidence>
<dbReference type="InterPro" id="IPR007475">
    <property type="entry name" value="UbiK"/>
</dbReference>
<dbReference type="EMBL" id="FOSP01000006">
    <property type="protein sequence ID" value="SFK43638.1"/>
    <property type="molecule type" value="Genomic_DNA"/>
</dbReference>
<evidence type="ECO:0000313" key="4">
    <source>
        <dbReference type="Proteomes" id="UP000199533"/>
    </source>
</evidence>
<gene>
    <name evidence="1" type="primary">ubiK</name>
    <name evidence="3" type="ORF">SAMN05216302_1006100</name>
</gene>
<comment type="function">
    <text evidence="1">Required for efficient ubiquinone (coenzyme Q) biosynthesis. UbiK is probably an accessory factor of Ubi enzymes and facilitates ubiquinone biosynthesis by acting as an assembly factor, a targeting factor, or both.</text>
</comment>
<accession>A0A1I3ZHS1</accession>
<dbReference type="UniPathway" id="UPA00232"/>
<dbReference type="Pfam" id="PF04380">
    <property type="entry name" value="BMFP"/>
    <property type="match status" value="1"/>
</dbReference>